<reference evidence="1" key="1">
    <citation type="submission" date="2020-04" db="EMBL/GenBank/DDBJ databases">
        <authorList>
            <person name="Alioto T."/>
            <person name="Alioto T."/>
            <person name="Gomez Garrido J."/>
        </authorList>
    </citation>
    <scope>NUCLEOTIDE SEQUENCE</scope>
    <source>
        <strain evidence="1">A484AB</strain>
    </source>
</reference>
<organism evidence="1 2">
    <name type="scientific">Paramuricea clavata</name>
    <name type="common">Red gorgonian</name>
    <name type="synonym">Violescent sea-whip</name>
    <dbReference type="NCBI Taxonomy" id="317549"/>
    <lineage>
        <taxon>Eukaryota</taxon>
        <taxon>Metazoa</taxon>
        <taxon>Cnidaria</taxon>
        <taxon>Anthozoa</taxon>
        <taxon>Octocorallia</taxon>
        <taxon>Malacalcyonacea</taxon>
        <taxon>Plexauridae</taxon>
        <taxon>Paramuricea</taxon>
    </lineage>
</organism>
<name>A0A7D9LG14_PARCT</name>
<keyword evidence="2" id="KW-1185">Reference proteome</keyword>
<sequence>MMNTLKKEFSVQKLSLNLNHGDSIYESWVLPPWALLLLRLCISTFCVTIMIVSIARGADSRWLIYLTNWSYFLLTMSMIGLTLISIFHVLKNKKDSENNWRREEYLMKNTKTVSDTQITVTEIPDTELPMPLDDGGCIVTPSLVWYEKTVWFLWVISANAGLVVTVEYWLLVFRPPTSFMDISVHALNSFFILTELFTGKLPVRILHWVYVMIFSIIYAVFTIIYWAVGGVNGRGDPFIYHILDYENGKPGSIAAVLICSVFIVAPLVQFILYGLHRIRLRMDKKKNTNNNNINNVVI</sequence>
<evidence type="ECO:0000313" key="1">
    <source>
        <dbReference type="EMBL" id="CAB4032011.1"/>
    </source>
</evidence>
<gene>
    <name evidence="1" type="ORF">PACLA_8A040479</name>
</gene>
<dbReference type="GO" id="GO:0016020">
    <property type="term" value="C:membrane"/>
    <property type="evidence" value="ECO:0007669"/>
    <property type="project" value="TreeGrafter"/>
</dbReference>
<dbReference type="AlphaFoldDB" id="A0A7D9LG14"/>
<dbReference type="Proteomes" id="UP001152795">
    <property type="component" value="Unassembled WGS sequence"/>
</dbReference>
<dbReference type="EMBL" id="CACRXK020018048">
    <property type="protein sequence ID" value="CAB4032011.1"/>
    <property type="molecule type" value="Genomic_DNA"/>
</dbReference>
<protein>
    <submittedName>
        <fullName evidence="1">Uncharacterized protein</fullName>
    </submittedName>
</protein>
<dbReference type="Pfam" id="PF21534">
    <property type="entry name" value="Rost"/>
    <property type="match status" value="1"/>
</dbReference>
<proteinExistence type="predicted"/>
<comment type="caution">
    <text evidence="1">The sequence shown here is derived from an EMBL/GenBank/DDBJ whole genome shotgun (WGS) entry which is preliminary data.</text>
</comment>
<dbReference type="InterPro" id="IPR049352">
    <property type="entry name" value="Rost"/>
</dbReference>
<dbReference type="PANTHER" id="PTHR12242">
    <property type="entry name" value="OS02G0130600 PROTEIN-RELATED"/>
    <property type="match status" value="1"/>
</dbReference>
<evidence type="ECO:0000313" key="2">
    <source>
        <dbReference type="Proteomes" id="UP001152795"/>
    </source>
</evidence>
<accession>A0A7D9LG14</accession>
<dbReference type="PANTHER" id="PTHR12242:SF1">
    <property type="entry name" value="MYND-TYPE DOMAIN-CONTAINING PROTEIN"/>
    <property type="match status" value="1"/>
</dbReference>
<dbReference type="OrthoDB" id="419711at2759"/>